<dbReference type="Proteomes" id="UP000054560">
    <property type="component" value="Unassembled WGS sequence"/>
</dbReference>
<keyword evidence="12" id="KW-1185">Reference proteome</keyword>
<feature type="transmembrane region" description="Helical" evidence="9">
    <location>
        <begin position="52"/>
        <end position="73"/>
    </location>
</feature>
<evidence type="ECO:0000313" key="12">
    <source>
        <dbReference type="Proteomes" id="UP000054560"/>
    </source>
</evidence>
<comment type="subcellular location">
    <subcellularLocation>
        <location evidence="1">Membrane</location>
    </subcellularLocation>
</comment>
<dbReference type="InterPro" id="IPR002123">
    <property type="entry name" value="Plipid/glycerol_acylTrfase"/>
</dbReference>
<evidence type="ECO:0000256" key="3">
    <source>
        <dbReference type="ARBA" id="ARBA00022679"/>
    </source>
</evidence>
<dbReference type="AlphaFoldDB" id="A0A0L0FYG1"/>
<keyword evidence="6" id="KW-0443">Lipid metabolism</keyword>
<evidence type="ECO:0000256" key="4">
    <source>
        <dbReference type="ARBA" id="ARBA00022692"/>
    </source>
</evidence>
<organism evidence="11 12">
    <name type="scientific">Sphaeroforma arctica JP610</name>
    <dbReference type="NCBI Taxonomy" id="667725"/>
    <lineage>
        <taxon>Eukaryota</taxon>
        <taxon>Ichthyosporea</taxon>
        <taxon>Ichthyophonida</taxon>
        <taxon>Sphaeroforma</taxon>
    </lineage>
</organism>
<dbReference type="RefSeq" id="XP_014155789.1">
    <property type="nucleotide sequence ID" value="XM_014300314.1"/>
</dbReference>
<evidence type="ECO:0000256" key="1">
    <source>
        <dbReference type="ARBA" id="ARBA00004370"/>
    </source>
</evidence>
<reference evidence="11 12" key="1">
    <citation type="submission" date="2011-02" db="EMBL/GenBank/DDBJ databases">
        <title>The Genome Sequence of Sphaeroforma arctica JP610.</title>
        <authorList>
            <consortium name="The Broad Institute Genome Sequencing Platform"/>
            <person name="Russ C."/>
            <person name="Cuomo C."/>
            <person name="Young S.K."/>
            <person name="Zeng Q."/>
            <person name="Gargeya S."/>
            <person name="Alvarado L."/>
            <person name="Berlin A."/>
            <person name="Chapman S.B."/>
            <person name="Chen Z."/>
            <person name="Freedman E."/>
            <person name="Gellesch M."/>
            <person name="Goldberg J."/>
            <person name="Griggs A."/>
            <person name="Gujja S."/>
            <person name="Heilman E."/>
            <person name="Heiman D."/>
            <person name="Howarth C."/>
            <person name="Mehta T."/>
            <person name="Neiman D."/>
            <person name="Pearson M."/>
            <person name="Roberts A."/>
            <person name="Saif S."/>
            <person name="Shea T."/>
            <person name="Shenoy N."/>
            <person name="Sisk P."/>
            <person name="Stolte C."/>
            <person name="Sykes S."/>
            <person name="White J."/>
            <person name="Yandava C."/>
            <person name="Burger G."/>
            <person name="Gray M.W."/>
            <person name="Holland P.W.H."/>
            <person name="King N."/>
            <person name="Lang F.B.F."/>
            <person name="Roger A.J."/>
            <person name="Ruiz-Trillo I."/>
            <person name="Haas B."/>
            <person name="Nusbaum C."/>
            <person name="Birren B."/>
        </authorList>
    </citation>
    <scope>NUCLEOTIDE SEQUENCE [LARGE SCALE GENOMIC DNA]</scope>
    <source>
        <strain evidence="11 12">JP610</strain>
    </source>
</reference>
<dbReference type="EMBL" id="KQ241983">
    <property type="protein sequence ID" value="KNC81887.1"/>
    <property type="molecule type" value="Genomic_DNA"/>
</dbReference>
<dbReference type="PANTHER" id="PTHR23063">
    <property type="entry name" value="PHOSPHOLIPID ACYLTRANSFERASE"/>
    <property type="match status" value="1"/>
</dbReference>
<dbReference type="GO" id="GO:0016020">
    <property type="term" value="C:membrane"/>
    <property type="evidence" value="ECO:0007669"/>
    <property type="project" value="UniProtKB-SubCell"/>
</dbReference>
<dbReference type="GO" id="GO:0006629">
    <property type="term" value="P:lipid metabolic process"/>
    <property type="evidence" value="ECO:0007669"/>
    <property type="project" value="UniProtKB-KW"/>
</dbReference>
<keyword evidence="8" id="KW-0012">Acyltransferase</keyword>
<dbReference type="GeneID" id="25906322"/>
<dbReference type="OrthoDB" id="272512at2759"/>
<keyword evidence="3" id="KW-0808">Transferase</keyword>
<gene>
    <name evidence="11" type="ORF">SARC_05818</name>
</gene>
<dbReference type="Pfam" id="PF01553">
    <property type="entry name" value="Acyltransferase"/>
    <property type="match status" value="1"/>
</dbReference>
<dbReference type="eggNOG" id="KOG4666">
    <property type="taxonomic scope" value="Eukaryota"/>
</dbReference>
<feature type="domain" description="Phospholipid/glycerol acyltransferase" evidence="10">
    <location>
        <begin position="120"/>
        <end position="156"/>
    </location>
</feature>
<dbReference type="GO" id="GO:0016746">
    <property type="term" value="F:acyltransferase activity"/>
    <property type="evidence" value="ECO:0007669"/>
    <property type="project" value="UniProtKB-KW"/>
</dbReference>
<comment type="similarity">
    <text evidence="2">Belongs to the 1-acyl-sn-glycerol-3-phosphate acyltransferase family.</text>
</comment>
<sequence length="252" mass="28124">MTVAPRAESTIVDANNPTPDPFVAYRRQDTPYTVLEVMKTTLTSLSLFPVRLGIFSFVAVTSCLAATILTAGVDPGNPMAEPLSPIRRRLMRFVCWYAGAGGCLAFGIYVNTTKTVKLDLPPLVIFPEGTTTNGVEMVSFRTGVFRCKAPVTPVCLRYPNKHYSLSWETVPITTHVWRLMTQFVNFVEVIPLDEYKPSQEELADAYLYADNVQKMMAEVMECGYSTTTTREHKVAYHDSILGNLTYDQALAR</sequence>
<evidence type="ECO:0000256" key="7">
    <source>
        <dbReference type="ARBA" id="ARBA00023136"/>
    </source>
</evidence>
<feature type="transmembrane region" description="Helical" evidence="9">
    <location>
        <begin position="93"/>
        <end position="110"/>
    </location>
</feature>
<accession>A0A0L0FYG1</accession>
<evidence type="ECO:0000259" key="10">
    <source>
        <dbReference type="Pfam" id="PF01553"/>
    </source>
</evidence>
<keyword evidence="5 9" id="KW-1133">Transmembrane helix</keyword>
<evidence type="ECO:0000256" key="9">
    <source>
        <dbReference type="SAM" id="Phobius"/>
    </source>
</evidence>
<keyword evidence="4 9" id="KW-0812">Transmembrane</keyword>
<name>A0A0L0FYG1_9EUKA</name>
<protein>
    <recommendedName>
        <fullName evidence="10">Phospholipid/glycerol acyltransferase domain-containing protein</fullName>
    </recommendedName>
</protein>
<dbReference type="PANTHER" id="PTHR23063:SF52">
    <property type="entry name" value="LYSOPHOSPHATIDYLCHOLINE ACYLTRANSFERASE"/>
    <property type="match status" value="1"/>
</dbReference>
<keyword evidence="7 9" id="KW-0472">Membrane</keyword>
<dbReference type="STRING" id="667725.A0A0L0FYG1"/>
<evidence type="ECO:0000256" key="5">
    <source>
        <dbReference type="ARBA" id="ARBA00022989"/>
    </source>
</evidence>
<evidence type="ECO:0000256" key="6">
    <source>
        <dbReference type="ARBA" id="ARBA00023098"/>
    </source>
</evidence>
<dbReference type="SUPFAM" id="SSF69593">
    <property type="entry name" value="Glycerol-3-phosphate (1)-acyltransferase"/>
    <property type="match status" value="1"/>
</dbReference>
<proteinExistence type="inferred from homology"/>
<evidence type="ECO:0000313" key="11">
    <source>
        <dbReference type="EMBL" id="KNC81887.1"/>
    </source>
</evidence>
<evidence type="ECO:0000256" key="2">
    <source>
        <dbReference type="ARBA" id="ARBA00008655"/>
    </source>
</evidence>
<evidence type="ECO:0000256" key="8">
    <source>
        <dbReference type="ARBA" id="ARBA00023315"/>
    </source>
</evidence>